<keyword evidence="2" id="KW-0067">ATP-binding</keyword>
<comment type="caution">
    <text evidence="4">The sequence shown here is derived from an EMBL/GenBank/DDBJ whole genome shotgun (WGS) entry which is preliminary data.</text>
</comment>
<dbReference type="NCBIfam" id="NF047398">
    <property type="entry name" value="AAA_KGGVGR"/>
    <property type="match status" value="1"/>
</dbReference>
<organism evidence="4 5">
    <name type="scientific">Candidatus Accumulibacter meliphilus</name>
    <dbReference type="NCBI Taxonomy" id="2211374"/>
    <lineage>
        <taxon>Bacteria</taxon>
        <taxon>Pseudomonadati</taxon>
        <taxon>Pseudomonadota</taxon>
        <taxon>Betaproteobacteria</taxon>
        <taxon>Candidatus Accumulibacter</taxon>
    </lineage>
</organism>
<evidence type="ECO:0000256" key="1">
    <source>
        <dbReference type="ARBA" id="ARBA00022741"/>
    </source>
</evidence>
<evidence type="ECO:0000259" key="3">
    <source>
        <dbReference type="Pfam" id="PF01656"/>
    </source>
</evidence>
<dbReference type="EMBL" id="QPGA01000011">
    <property type="protein sequence ID" value="RDE51091.1"/>
    <property type="molecule type" value="Genomic_DNA"/>
</dbReference>
<keyword evidence="1" id="KW-0547">Nucleotide-binding</keyword>
<dbReference type="SUPFAM" id="SSF52540">
    <property type="entry name" value="P-loop containing nucleoside triphosphate hydrolases"/>
    <property type="match status" value="1"/>
</dbReference>
<name>A0A369XLT6_9PROT</name>
<reference evidence="4 5" key="1">
    <citation type="submission" date="2018-05" db="EMBL/GenBank/DDBJ databases">
        <title>Integrated omic analyses show evidence that a Ca. Accumulibacter phosphatis strain performs denitrification under micro-aerobic conditions.</title>
        <authorList>
            <person name="Camejo P.Y."/>
            <person name="Katherine M.D."/>
            <person name="Daniel N.R."/>
        </authorList>
    </citation>
    <scope>NUCLEOTIDE SEQUENCE [LARGE SCALE GENOMIC DNA]</scope>
    <source>
        <strain evidence="4">UW-LDO-IC</strain>
    </source>
</reference>
<evidence type="ECO:0000256" key="2">
    <source>
        <dbReference type="ARBA" id="ARBA00022840"/>
    </source>
</evidence>
<dbReference type="GO" id="GO:0016887">
    <property type="term" value="F:ATP hydrolysis activity"/>
    <property type="evidence" value="ECO:0007669"/>
    <property type="project" value="TreeGrafter"/>
</dbReference>
<dbReference type="InterPro" id="IPR002586">
    <property type="entry name" value="CobQ/CobB/MinD/ParA_Nub-bd_dom"/>
</dbReference>
<dbReference type="GO" id="GO:0009898">
    <property type="term" value="C:cytoplasmic side of plasma membrane"/>
    <property type="evidence" value="ECO:0007669"/>
    <property type="project" value="TreeGrafter"/>
</dbReference>
<feature type="domain" description="CobQ/CobB/MinD/ParA nucleotide binding" evidence="3">
    <location>
        <begin position="128"/>
        <end position="251"/>
    </location>
</feature>
<sequence>MTTFDKILPCVTELLHAHRGTVDLLDWLLINRDLNGRVRLIVPEAIETEEAIRSQMGVFAESLAEQLGAHSHPAKAAILYEASRELASQGATSHSLEGFGHVWLADRLATEGNWAQIAPETEGRRRVVFFSIKGGVGRSTALAATAWTLAQAGKRVLVLDLDLESPGLSSSLLPPERQPAFGITDWLVEDLVDNADEVFESMIATSDLSHDGEIYVAPAHGADPGEYVSKLGRVWMPKAEANGSLESWSARLQRLLTKLEARVQPDVVLIDSRAGIDEVASTCVTDLGANLVLLFALEGSQTWNGYQVLFEHWRRARVAEAMRERLKVVAALVPEIDRVAYLEGLREHAYEIFVESLYDEIAPPSTDAIGPAPNDNRRWQVRQIVEGWNFDEADEGAPHSPWSVHWHRSFAGLRSLQGRLAVIDAQEVKAIFGPLIEGISGILDSENVDV</sequence>
<dbReference type="PANTHER" id="PTHR43384:SF6">
    <property type="entry name" value="SEPTUM SITE-DETERMINING PROTEIN MIND HOMOLOG, CHLOROPLASTIC"/>
    <property type="match status" value="1"/>
</dbReference>
<dbReference type="PANTHER" id="PTHR43384">
    <property type="entry name" value="SEPTUM SITE-DETERMINING PROTEIN MIND HOMOLOG, CHLOROPLASTIC-RELATED"/>
    <property type="match status" value="1"/>
</dbReference>
<dbReference type="GO" id="GO:0051782">
    <property type="term" value="P:negative regulation of cell division"/>
    <property type="evidence" value="ECO:0007669"/>
    <property type="project" value="TreeGrafter"/>
</dbReference>
<dbReference type="AlphaFoldDB" id="A0A369XLT6"/>
<dbReference type="InterPro" id="IPR050625">
    <property type="entry name" value="ParA/MinD_ATPase"/>
</dbReference>
<accession>A0A369XLT6</accession>
<gene>
    <name evidence="4" type="ORF">DVS81_08085</name>
</gene>
<dbReference type="Proteomes" id="UP000253831">
    <property type="component" value="Unassembled WGS sequence"/>
</dbReference>
<dbReference type="GO" id="GO:0005829">
    <property type="term" value="C:cytosol"/>
    <property type="evidence" value="ECO:0007669"/>
    <property type="project" value="TreeGrafter"/>
</dbReference>
<proteinExistence type="predicted"/>
<dbReference type="Gene3D" id="3.40.50.300">
    <property type="entry name" value="P-loop containing nucleotide triphosphate hydrolases"/>
    <property type="match status" value="1"/>
</dbReference>
<dbReference type="InterPro" id="IPR027417">
    <property type="entry name" value="P-loop_NTPase"/>
</dbReference>
<protein>
    <submittedName>
        <fullName evidence="4">ParA family protein</fullName>
    </submittedName>
</protein>
<evidence type="ECO:0000313" key="5">
    <source>
        <dbReference type="Proteomes" id="UP000253831"/>
    </source>
</evidence>
<dbReference type="GO" id="GO:0005524">
    <property type="term" value="F:ATP binding"/>
    <property type="evidence" value="ECO:0007669"/>
    <property type="project" value="UniProtKB-KW"/>
</dbReference>
<evidence type="ECO:0000313" key="4">
    <source>
        <dbReference type="EMBL" id="RDE51091.1"/>
    </source>
</evidence>
<dbReference type="Pfam" id="PF01656">
    <property type="entry name" value="CbiA"/>
    <property type="match status" value="1"/>
</dbReference>